<evidence type="ECO:0000313" key="2">
    <source>
        <dbReference type="Proteomes" id="UP001215280"/>
    </source>
</evidence>
<keyword evidence="2" id="KW-1185">Reference proteome</keyword>
<protein>
    <submittedName>
        <fullName evidence="1">Uncharacterized protein</fullName>
    </submittedName>
</protein>
<organism evidence="1 2">
    <name type="scientific">Mycena maculata</name>
    <dbReference type="NCBI Taxonomy" id="230809"/>
    <lineage>
        <taxon>Eukaryota</taxon>
        <taxon>Fungi</taxon>
        <taxon>Dikarya</taxon>
        <taxon>Basidiomycota</taxon>
        <taxon>Agaricomycotina</taxon>
        <taxon>Agaricomycetes</taxon>
        <taxon>Agaricomycetidae</taxon>
        <taxon>Agaricales</taxon>
        <taxon>Marasmiineae</taxon>
        <taxon>Mycenaceae</taxon>
        <taxon>Mycena</taxon>
    </lineage>
</organism>
<dbReference type="Proteomes" id="UP001215280">
    <property type="component" value="Unassembled WGS sequence"/>
</dbReference>
<proteinExistence type="predicted"/>
<evidence type="ECO:0000313" key="1">
    <source>
        <dbReference type="EMBL" id="KAJ7724327.1"/>
    </source>
</evidence>
<reference evidence="1" key="1">
    <citation type="submission" date="2023-03" db="EMBL/GenBank/DDBJ databases">
        <title>Massive genome expansion in bonnet fungi (Mycena s.s.) driven by repeated elements and novel gene families across ecological guilds.</title>
        <authorList>
            <consortium name="Lawrence Berkeley National Laboratory"/>
            <person name="Harder C.B."/>
            <person name="Miyauchi S."/>
            <person name="Viragh M."/>
            <person name="Kuo A."/>
            <person name="Thoen E."/>
            <person name="Andreopoulos B."/>
            <person name="Lu D."/>
            <person name="Skrede I."/>
            <person name="Drula E."/>
            <person name="Henrissat B."/>
            <person name="Morin E."/>
            <person name="Kohler A."/>
            <person name="Barry K."/>
            <person name="LaButti K."/>
            <person name="Morin E."/>
            <person name="Salamov A."/>
            <person name="Lipzen A."/>
            <person name="Mereny Z."/>
            <person name="Hegedus B."/>
            <person name="Baldrian P."/>
            <person name="Stursova M."/>
            <person name="Weitz H."/>
            <person name="Taylor A."/>
            <person name="Grigoriev I.V."/>
            <person name="Nagy L.G."/>
            <person name="Martin F."/>
            <person name="Kauserud H."/>
        </authorList>
    </citation>
    <scope>NUCLEOTIDE SEQUENCE</scope>
    <source>
        <strain evidence="1">CBHHK188m</strain>
    </source>
</reference>
<dbReference type="AlphaFoldDB" id="A0AAD7MN23"/>
<dbReference type="EMBL" id="JARJLG010000239">
    <property type="protein sequence ID" value="KAJ7724327.1"/>
    <property type="molecule type" value="Genomic_DNA"/>
</dbReference>
<gene>
    <name evidence="1" type="ORF">DFH07DRAFT_1004107</name>
</gene>
<comment type="caution">
    <text evidence="1">The sequence shown here is derived from an EMBL/GenBank/DDBJ whole genome shotgun (WGS) entry which is preliminary data.</text>
</comment>
<accession>A0AAD7MN23</accession>
<name>A0AAD7MN23_9AGAR</name>
<sequence>MSPPNISSIQASFKAHRLALYTNLRETDSSTNPSGTAFSLLELPLPEQQDKLARMVEIKQQKLNLIILISGALAPGFWLDRPQAKAKALPKPRVRLGLAWSSRGFGLGAWGLKAKPGTSLPELVLLIYDLPEPELLKFYQLALPFVLAGYGITGPQIQSRELLNSNVPFRALRSLSAAYPAIISNIQVLDLHLTQEIHYLYTLPFLIQVLRTSDGYTKDCPENSPDSA</sequence>